<dbReference type="AlphaFoldDB" id="A0A5B7EIL6"/>
<evidence type="ECO:0000313" key="1">
    <source>
        <dbReference type="EMBL" id="MPC34241.1"/>
    </source>
</evidence>
<name>A0A5B7EIL6_PORTR</name>
<organism evidence="1 2">
    <name type="scientific">Portunus trituberculatus</name>
    <name type="common">Swimming crab</name>
    <name type="synonym">Neptunus trituberculatus</name>
    <dbReference type="NCBI Taxonomy" id="210409"/>
    <lineage>
        <taxon>Eukaryota</taxon>
        <taxon>Metazoa</taxon>
        <taxon>Ecdysozoa</taxon>
        <taxon>Arthropoda</taxon>
        <taxon>Crustacea</taxon>
        <taxon>Multicrustacea</taxon>
        <taxon>Malacostraca</taxon>
        <taxon>Eumalacostraca</taxon>
        <taxon>Eucarida</taxon>
        <taxon>Decapoda</taxon>
        <taxon>Pleocyemata</taxon>
        <taxon>Brachyura</taxon>
        <taxon>Eubrachyura</taxon>
        <taxon>Portunoidea</taxon>
        <taxon>Portunidae</taxon>
        <taxon>Portuninae</taxon>
        <taxon>Portunus</taxon>
    </lineage>
</organism>
<keyword evidence="2" id="KW-1185">Reference proteome</keyword>
<accession>A0A5B7EIL6</accession>
<proteinExistence type="predicted"/>
<sequence length="176" mass="20205">MYRPQWQGSEPLTYLTNLLDGIMAAHNCQNIAIVGNLNQHLIMRSFTELIVVQGLRNHVDFPTHQHGGSLDPVLTDLAGDSVQCCPLDVMATFDHLAILSTFIHAPAREEKHHRTIWLWNCTDWDVARRALSEYLWDSVLICELHHDIRSFTTILLNLQQHHVPHRSYTTSPKDQP</sequence>
<dbReference type="OrthoDB" id="10072198at2759"/>
<dbReference type="EMBL" id="VSRR010003013">
    <property type="protein sequence ID" value="MPC34241.1"/>
    <property type="molecule type" value="Genomic_DNA"/>
</dbReference>
<evidence type="ECO:0008006" key="3">
    <source>
        <dbReference type="Google" id="ProtNLM"/>
    </source>
</evidence>
<evidence type="ECO:0000313" key="2">
    <source>
        <dbReference type="Proteomes" id="UP000324222"/>
    </source>
</evidence>
<reference evidence="1 2" key="1">
    <citation type="submission" date="2019-05" db="EMBL/GenBank/DDBJ databases">
        <title>Another draft genome of Portunus trituberculatus and its Hox gene families provides insights of decapod evolution.</title>
        <authorList>
            <person name="Jeong J.-H."/>
            <person name="Song I."/>
            <person name="Kim S."/>
            <person name="Choi T."/>
            <person name="Kim D."/>
            <person name="Ryu S."/>
            <person name="Kim W."/>
        </authorList>
    </citation>
    <scope>NUCLEOTIDE SEQUENCE [LARGE SCALE GENOMIC DNA]</scope>
    <source>
        <tissue evidence="1">Muscle</tissue>
    </source>
</reference>
<dbReference type="Proteomes" id="UP000324222">
    <property type="component" value="Unassembled WGS sequence"/>
</dbReference>
<gene>
    <name evidence="1" type="ORF">E2C01_027625</name>
</gene>
<comment type="caution">
    <text evidence="1">The sequence shown here is derived from an EMBL/GenBank/DDBJ whole genome shotgun (WGS) entry which is preliminary data.</text>
</comment>
<protein>
    <recommendedName>
        <fullName evidence="3">Endonuclease/exonuclease/phosphatase domain-containing protein</fullName>
    </recommendedName>
</protein>